<keyword evidence="1" id="KW-0812">Transmembrane</keyword>
<feature type="transmembrane region" description="Helical" evidence="1">
    <location>
        <begin position="124"/>
        <end position="153"/>
    </location>
</feature>
<comment type="caution">
    <text evidence="2">The sequence shown here is derived from an EMBL/GenBank/DDBJ whole genome shotgun (WGS) entry which is preliminary data.</text>
</comment>
<dbReference type="EMBL" id="VLKZ01000003">
    <property type="protein sequence ID" value="TWI58193.1"/>
    <property type="molecule type" value="Genomic_DNA"/>
</dbReference>
<feature type="transmembrane region" description="Helical" evidence="1">
    <location>
        <begin position="252"/>
        <end position="270"/>
    </location>
</feature>
<dbReference type="RefSeq" id="WP_144449837.1">
    <property type="nucleotide sequence ID" value="NZ_VLKZ01000003.1"/>
</dbReference>
<feature type="transmembrane region" description="Helical" evidence="1">
    <location>
        <begin position="441"/>
        <end position="460"/>
    </location>
</feature>
<evidence type="ECO:0000313" key="2">
    <source>
        <dbReference type="EMBL" id="TWI58193.1"/>
    </source>
</evidence>
<protein>
    <submittedName>
        <fullName evidence="2">Uncharacterized protein</fullName>
    </submittedName>
</protein>
<keyword evidence="3" id="KW-1185">Reference proteome</keyword>
<feature type="transmembrane region" description="Helical" evidence="1">
    <location>
        <begin position="359"/>
        <end position="387"/>
    </location>
</feature>
<feature type="transmembrane region" description="Helical" evidence="1">
    <location>
        <begin position="206"/>
        <end position="226"/>
    </location>
</feature>
<feature type="transmembrane region" description="Helical" evidence="1">
    <location>
        <begin position="56"/>
        <end position="79"/>
    </location>
</feature>
<feature type="transmembrane region" description="Helical" evidence="1">
    <location>
        <begin position="399"/>
        <end position="421"/>
    </location>
</feature>
<name>A0A562QNE9_9BACI</name>
<feature type="transmembrane region" description="Helical" evidence="1">
    <location>
        <begin position="276"/>
        <end position="295"/>
    </location>
</feature>
<dbReference type="OrthoDB" id="2813114at2"/>
<feature type="transmembrane region" description="Helical" evidence="1">
    <location>
        <begin position="6"/>
        <end position="23"/>
    </location>
</feature>
<gene>
    <name evidence="2" type="ORF">IQ10_01527</name>
</gene>
<organism evidence="2 3">
    <name type="scientific">Halalkalibacter nanhaiisediminis</name>
    <dbReference type="NCBI Taxonomy" id="688079"/>
    <lineage>
        <taxon>Bacteria</taxon>
        <taxon>Bacillati</taxon>
        <taxon>Bacillota</taxon>
        <taxon>Bacilli</taxon>
        <taxon>Bacillales</taxon>
        <taxon>Bacillaceae</taxon>
        <taxon>Halalkalibacter</taxon>
    </lineage>
</organism>
<dbReference type="AlphaFoldDB" id="A0A562QNE9"/>
<keyword evidence="1" id="KW-0472">Membrane</keyword>
<feature type="transmembrane region" description="Helical" evidence="1">
    <location>
        <begin position="30"/>
        <end position="50"/>
    </location>
</feature>
<sequence length="461" mass="50904">MKQFINNLFITALVMFILLFFVSTIWQEPFVFELISAMGLVMLVSIFIVFPKRALILPIILIMLSISIISLTSSSPVVLWKGLREMSVIIPLVILINLVSWIIGHRPYVKALMNHGKKQITTPIRFFSLVAALSHFISSFMAVGGVAFVYQMFRDTKKQSVSQESWDFILSAAVMRGFTLTVLWTVVHPAFAYGIAGTNAPLLPTVLKGLGLACIGFVISIIIFMIEMKRKQISASVISDLSVRPEDKLDGLVWRFLFWVSLLMGGILISNQWLHLDILLAVPIVIVTVTTLYFISNKSMSEYKQLWVRLVTVDLDKKKKEMSVILSAGLLVATLKETGYDQLLFGYFLHAVDVLNLNILIGLTFVVILLGFCGLPPIPAMVLLSGILVDIPGGYSADLVLLSLLLGVAVTLVIAPVTVPLLLISSQNGLSLGENGFRSNILFAVSLLIVGLIYIQVLTLF</sequence>
<evidence type="ECO:0000256" key="1">
    <source>
        <dbReference type="SAM" id="Phobius"/>
    </source>
</evidence>
<proteinExistence type="predicted"/>
<dbReference type="Proteomes" id="UP000315711">
    <property type="component" value="Unassembled WGS sequence"/>
</dbReference>
<evidence type="ECO:0000313" key="3">
    <source>
        <dbReference type="Proteomes" id="UP000315711"/>
    </source>
</evidence>
<keyword evidence="1" id="KW-1133">Transmembrane helix</keyword>
<feature type="transmembrane region" description="Helical" evidence="1">
    <location>
        <begin position="86"/>
        <end position="104"/>
    </location>
</feature>
<accession>A0A562QNE9</accession>
<reference evidence="2 3" key="1">
    <citation type="journal article" date="2015" name="Stand. Genomic Sci.">
        <title>Genomic Encyclopedia of Bacterial and Archaeal Type Strains, Phase III: the genomes of soil and plant-associated and newly described type strains.</title>
        <authorList>
            <person name="Whitman W.B."/>
            <person name="Woyke T."/>
            <person name="Klenk H.P."/>
            <person name="Zhou Y."/>
            <person name="Lilburn T.G."/>
            <person name="Beck B.J."/>
            <person name="De Vos P."/>
            <person name="Vandamme P."/>
            <person name="Eisen J.A."/>
            <person name="Garrity G."/>
            <person name="Hugenholtz P."/>
            <person name="Kyrpides N.C."/>
        </authorList>
    </citation>
    <scope>NUCLEOTIDE SEQUENCE [LARGE SCALE GENOMIC DNA]</scope>
    <source>
        <strain evidence="2 3">CGMCC 1.10116</strain>
    </source>
</reference>